<comment type="caution">
    <text evidence="2">The sequence shown here is derived from an EMBL/GenBank/DDBJ whole genome shotgun (WGS) entry which is preliminary data.</text>
</comment>
<gene>
    <name evidence="2" type="ORF">LQ327_15215</name>
</gene>
<evidence type="ECO:0000313" key="2">
    <source>
        <dbReference type="EMBL" id="MCD2194722.1"/>
    </source>
</evidence>
<dbReference type="InterPro" id="IPR053146">
    <property type="entry name" value="QDO-like"/>
</dbReference>
<reference evidence="2 3" key="1">
    <citation type="submission" date="2021-11" db="EMBL/GenBank/DDBJ databases">
        <title>Draft genome sequence of Actinomycetospora sp. SF1 isolated from the rhizosphere soil.</title>
        <authorList>
            <person name="Duangmal K."/>
            <person name="Chantavorakit T."/>
        </authorList>
    </citation>
    <scope>NUCLEOTIDE SEQUENCE [LARGE SCALE GENOMIC DNA]</scope>
    <source>
        <strain evidence="2 3">TBRC 5722</strain>
    </source>
</reference>
<dbReference type="PANTHER" id="PTHR36440:SF1">
    <property type="entry name" value="PUTATIVE (AFU_ORTHOLOGUE AFUA_8G07350)-RELATED"/>
    <property type="match status" value="1"/>
</dbReference>
<dbReference type="EMBL" id="JAJNDB010000002">
    <property type="protein sequence ID" value="MCD2194722.1"/>
    <property type="molecule type" value="Genomic_DNA"/>
</dbReference>
<dbReference type="PANTHER" id="PTHR36440">
    <property type="entry name" value="PUTATIVE (AFU_ORTHOLOGUE AFUA_8G07350)-RELATED"/>
    <property type="match status" value="1"/>
</dbReference>
<dbReference type="Gene3D" id="2.60.120.10">
    <property type="entry name" value="Jelly Rolls"/>
    <property type="match status" value="1"/>
</dbReference>
<organism evidence="2 3">
    <name type="scientific">Actinomycetospora endophytica</name>
    <dbReference type="NCBI Taxonomy" id="2291215"/>
    <lineage>
        <taxon>Bacteria</taxon>
        <taxon>Bacillati</taxon>
        <taxon>Actinomycetota</taxon>
        <taxon>Actinomycetes</taxon>
        <taxon>Pseudonocardiales</taxon>
        <taxon>Pseudonocardiaceae</taxon>
        <taxon>Actinomycetospora</taxon>
    </lineage>
</organism>
<dbReference type="SUPFAM" id="SSF51182">
    <property type="entry name" value="RmlC-like cupins"/>
    <property type="match status" value="1"/>
</dbReference>
<name>A0ABS8P9X3_9PSEU</name>
<proteinExistence type="predicted"/>
<dbReference type="InterPro" id="IPR013096">
    <property type="entry name" value="Cupin_2"/>
</dbReference>
<dbReference type="InterPro" id="IPR014710">
    <property type="entry name" value="RmlC-like_jellyroll"/>
</dbReference>
<dbReference type="Pfam" id="PF07883">
    <property type="entry name" value="Cupin_2"/>
    <property type="match status" value="1"/>
</dbReference>
<protein>
    <submittedName>
        <fullName evidence="2">Cupin domain-containing protein</fullName>
    </submittedName>
</protein>
<dbReference type="Proteomes" id="UP001199469">
    <property type="component" value="Unassembled WGS sequence"/>
</dbReference>
<keyword evidence="3" id="KW-1185">Reference proteome</keyword>
<evidence type="ECO:0000259" key="1">
    <source>
        <dbReference type="Pfam" id="PF07883"/>
    </source>
</evidence>
<dbReference type="RefSeq" id="WP_230734949.1">
    <property type="nucleotide sequence ID" value="NZ_JAJNDB010000002.1"/>
</dbReference>
<evidence type="ECO:0000313" key="3">
    <source>
        <dbReference type="Proteomes" id="UP001199469"/>
    </source>
</evidence>
<feature type="domain" description="Cupin type-2" evidence="1">
    <location>
        <begin position="55"/>
        <end position="122"/>
    </location>
</feature>
<sequence length="179" mass="18460">MSSTAPPTPAGPGPATDDVVVSRAAGSGAATWAMGSLFERLAGASETGGQLGVSVVTQPPGAASPLHVHTREAEAWYLLEGSMTYCAGEQFVSMTAGDFIYLPRGVPHAFRTGGPGPARFVALTVPGSLMDLYDELGRPATERRVPTGDVPAQDIARWMELSAAYGIQVVGPPIPAVEP</sequence>
<dbReference type="InterPro" id="IPR011051">
    <property type="entry name" value="RmlC_Cupin_sf"/>
</dbReference>
<accession>A0ABS8P9X3</accession>